<name>A0ABS2WU82_9BACT</name>
<evidence type="ECO:0000256" key="4">
    <source>
        <dbReference type="SAM" id="MobiDB-lite"/>
    </source>
</evidence>
<dbReference type="PANTHER" id="PTHR43531:SF11">
    <property type="entry name" value="METHYL-ACCEPTING CHEMOTAXIS PROTEIN 3"/>
    <property type="match status" value="1"/>
</dbReference>
<evidence type="ECO:0000256" key="2">
    <source>
        <dbReference type="ARBA" id="ARBA00029447"/>
    </source>
</evidence>
<evidence type="ECO:0000256" key="3">
    <source>
        <dbReference type="PROSITE-ProRule" id="PRU00284"/>
    </source>
</evidence>
<evidence type="ECO:0000259" key="6">
    <source>
        <dbReference type="PROSITE" id="PS50111"/>
    </source>
</evidence>
<keyword evidence="8" id="KW-1185">Reference proteome</keyword>
<keyword evidence="5" id="KW-1133">Transmembrane helix</keyword>
<dbReference type="InterPro" id="IPR051310">
    <property type="entry name" value="MCP_chemotaxis"/>
</dbReference>
<evidence type="ECO:0000313" key="7">
    <source>
        <dbReference type="EMBL" id="MBN2965196.1"/>
    </source>
</evidence>
<protein>
    <submittedName>
        <fullName evidence="7">Chemotaxis protein</fullName>
    </submittedName>
</protein>
<dbReference type="InterPro" id="IPR004089">
    <property type="entry name" value="MCPsignal_dom"/>
</dbReference>
<dbReference type="Gene3D" id="1.10.287.950">
    <property type="entry name" value="Methyl-accepting chemotaxis protein"/>
    <property type="match status" value="1"/>
</dbReference>
<accession>A0ABS2WU82</accession>
<feature type="domain" description="Methyl-accepting transducer" evidence="6">
    <location>
        <begin position="280"/>
        <end position="509"/>
    </location>
</feature>
<reference evidence="7 8" key="2">
    <citation type="submission" date="2021-02" db="EMBL/GenBank/DDBJ databases">
        <title>Sulfurospirillum tamanensis sp. nov.</title>
        <authorList>
            <person name="Frolova A."/>
            <person name="Merkel A."/>
            <person name="Slobodkin A."/>
        </authorList>
    </citation>
    <scope>NUCLEOTIDE SEQUENCE [LARGE SCALE GENOMIC DNA]</scope>
    <source>
        <strain evidence="7 8">T05b</strain>
    </source>
</reference>
<organism evidence="7 8">
    <name type="scientific">Sulfurospirillum tamanense</name>
    <dbReference type="NCBI Taxonomy" id="2813362"/>
    <lineage>
        <taxon>Bacteria</taxon>
        <taxon>Pseudomonadati</taxon>
        <taxon>Campylobacterota</taxon>
        <taxon>Epsilonproteobacteria</taxon>
        <taxon>Campylobacterales</taxon>
        <taxon>Sulfurospirillaceae</taxon>
        <taxon>Sulfurospirillum</taxon>
    </lineage>
</organism>
<feature type="compositionally biased region" description="Low complexity" evidence="4">
    <location>
        <begin position="546"/>
        <end position="559"/>
    </location>
</feature>
<evidence type="ECO:0000256" key="1">
    <source>
        <dbReference type="ARBA" id="ARBA00022500"/>
    </source>
</evidence>
<keyword evidence="5" id="KW-0812">Transmembrane</keyword>
<gene>
    <name evidence="7" type="ORF">JWV37_10420</name>
</gene>
<comment type="caution">
    <text evidence="7">The sequence shown here is derived from an EMBL/GenBank/DDBJ whole genome shotgun (WGS) entry which is preliminary data.</text>
</comment>
<feature type="compositionally biased region" description="Acidic residues" evidence="4">
    <location>
        <begin position="572"/>
        <end position="581"/>
    </location>
</feature>
<evidence type="ECO:0000256" key="5">
    <source>
        <dbReference type="SAM" id="Phobius"/>
    </source>
</evidence>
<dbReference type="PANTHER" id="PTHR43531">
    <property type="entry name" value="PROTEIN ICFG"/>
    <property type="match status" value="1"/>
</dbReference>
<keyword evidence="1" id="KW-0145">Chemotaxis</keyword>
<dbReference type="Pfam" id="PF00015">
    <property type="entry name" value="MCPsignal"/>
    <property type="match status" value="1"/>
</dbReference>
<dbReference type="Proteomes" id="UP000703590">
    <property type="component" value="Unassembled WGS sequence"/>
</dbReference>
<comment type="similarity">
    <text evidence="2">Belongs to the methyl-accepting chemotaxis (MCP) protein family.</text>
</comment>
<sequence>MRDDENALASAKQAYQNLQSYLAQAQELGRTYDLTKLLEHHKIATTSATEYMASVERSERILQRKKVADRALVVNAPIIMENISTYVQSVRQNQLDEVNGKLYPERIMERIDKIILANEMAMLANNSRVLGQRALAINDSTLITLAVENFTKAANINQNLISNTRNPQTIVLLENILASSKIYEGSLREMLAVMEETAKENALRIQLAAEVIKAAEATLHLGLDNVDTLSQESTASLQTSSLVMIGGVVIALVLSILIAFFIARGIIKAITTAVRSILEANDQVLSASNEIADSSTSLAEGASRQASSVEEVSATIEESTSINTQNAENTREADILAKETKAAAQKGFNKGDELMKAMQSINHSSERISKIIKTIDEIASQTKLLALNAAVEAARAGEHGLGFAVVADEVKSLAQRSADAATETATIIEEAIVQAKNGSSISKETSEAFEDILQKIEKTSNLISEVSISAKEQSEGMNQIATAMGEIDQITQQNAATSEEAAAASEELNAQAHSMKETVGVIAKMVGFVQEHIHNNVPKKQKKALAKPSAKLPNKKASSQRNTARNDNDVFPLDEDDLKEF</sequence>
<feature type="transmembrane region" description="Helical" evidence="5">
    <location>
        <begin position="242"/>
        <end position="263"/>
    </location>
</feature>
<dbReference type="SMART" id="SM00283">
    <property type="entry name" value="MA"/>
    <property type="match status" value="1"/>
</dbReference>
<feature type="region of interest" description="Disordered" evidence="4">
    <location>
        <begin position="536"/>
        <end position="581"/>
    </location>
</feature>
<proteinExistence type="inferred from homology"/>
<evidence type="ECO:0000313" key="8">
    <source>
        <dbReference type="Proteomes" id="UP000703590"/>
    </source>
</evidence>
<dbReference type="SUPFAM" id="SSF58104">
    <property type="entry name" value="Methyl-accepting chemotaxis protein (MCP) signaling domain"/>
    <property type="match status" value="1"/>
</dbReference>
<keyword evidence="5" id="KW-0472">Membrane</keyword>
<reference evidence="8" key="1">
    <citation type="submission" date="2021-02" db="EMBL/GenBank/DDBJ databases">
        <title>Sulfurospirillum tamanensis sp. nov.</title>
        <authorList>
            <person name="Merkel A.Y."/>
        </authorList>
    </citation>
    <scope>NUCLEOTIDE SEQUENCE [LARGE SCALE GENOMIC DNA]</scope>
    <source>
        <strain evidence="8">T05b</strain>
    </source>
</reference>
<dbReference type="EMBL" id="JAFHKK010000027">
    <property type="protein sequence ID" value="MBN2965196.1"/>
    <property type="molecule type" value="Genomic_DNA"/>
</dbReference>
<dbReference type="PROSITE" id="PS50111">
    <property type="entry name" value="CHEMOTAXIS_TRANSDUC_2"/>
    <property type="match status" value="1"/>
</dbReference>
<keyword evidence="3" id="KW-0807">Transducer</keyword>